<comment type="subcellular location">
    <subcellularLocation>
        <location evidence="1">Cell membrane</location>
    </subcellularLocation>
</comment>
<organism evidence="7 8">
    <name type="scientific">Kitasatospora phosalacinea</name>
    <dbReference type="NCBI Taxonomy" id="2065"/>
    <lineage>
        <taxon>Bacteria</taxon>
        <taxon>Bacillati</taxon>
        <taxon>Actinomycetota</taxon>
        <taxon>Actinomycetes</taxon>
        <taxon>Kitasatosporales</taxon>
        <taxon>Streptomycetaceae</taxon>
        <taxon>Kitasatospora</taxon>
    </lineage>
</organism>
<evidence type="ECO:0000256" key="3">
    <source>
        <dbReference type="ARBA" id="ARBA00022676"/>
    </source>
</evidence>
<proteinExistence type="predicted"/>
<dbReference type="PANTHER" id="PTHR22913:SF12">
    <property type="entry name" value="MANNURONAN SYNTHASE"/>
    <property type="match status" value="1"/>
</dbReference>
<feature type="transmembrane region" description="Helical" evidence="6">
    <location>
        <begin position="324"/>
        <end position="343"/>
    </location>
</feature>
<keyword evidence="3 7" id="KW-0328">Glycosyltransferase</keyword>
<keyword evidence="2" id="KW-1003">Cell membrane</keyword>
<dbReference type="Proteomes" id="UP001599542">
    <property type="component" value="Unassembled WGS sequence"/>
</dbReference>
<comment type="caution">
    <text evidence="7">The sequence shown here is derived from an EMBL/GenBank/DDBJ whole genome shotgun (WGS) entry which is preliminary data.</text>
</comment>
<evidence type="ECO:0000256" key="6">
    <source>
        <dbReference type="SAM" id="Phobius"/>
    </source>
</evidence>
<evidence type="ECO:0000256" key="2">
    <source>
        <dbReference type="ARBA" id="ARBA00022475"/>
    </source>
</evidence>
<evidence type="ECO:0000256" key="4">
    <source>
        <dbReference type="ARBA" id="ARBA00022679"/>
    </source>
</evidence>
<evidence type="ECO:0000256" key="1">
    <source>
        <dbReference type="ARBA" id="ARBA00004236"/>
    </source>
</evidence>
<dbReference type="CDD" id="cd06423">
    <property type="entry name" value="CESA_like"/>
    <property type="match status" value="1"/>
</dbReference>
<dbReference type="Pfam" id="PF13641">
    <property type="entry name" value="Glyco_tranf_2_3"/>
    <property type="match status" value="1"/>
</dbReference>
<dbReference type="Gene3D" id="3.90.550.10">
    <property type="entry name" value="Spore Coat Polysaccharide Biosynthesis Protein SpsA, Chain A"/>
    <property type="match status" value="1"/>
</dbReference>
<dbReference type="PANTHER" id="PTHR22913">
    <property type="entry name" value="HYALURONAN SYNTHASE"/>
    <property type="match status" value="1"/>
</dbReference>
<accession>A0ABW6GJR2</accession>
<keyword evidence="6" id="KW-0812">Transmembrane</keyword>
<protein>
    <submittedName>
        <fullName evidence="7">Glycosyltransferase</fullName>
        <ecNumber evidence="7">2.4.-.-</ecNumber>
    </submittedName>
</protein>
<dbReference type="RefSeq" id="WP_380328093.1">
    <property type="nucleotide sequence ID" value="NZ_JBHYPW010000045.1"/>
</dbReference>
<keyword evidence="4 7" id="KW-0808">Transferase</keyword>
<feature type="transmembrane region" description="Helical" evidence="6">
    <location>
        <begin position="37"/>
        <end position="59"/>
    </location>
</feature>
<dbReference type="SUPFAM" id="SSF53448">
    <property type="entry name" value="Nucleotide-diphospho-sugar transferases"/>
    <property type="match status" value="1"/>
</dbReference>
<dbReference type="GO" id="GO:0016757">
    <property type="term" value="F:glycosyltransferase activity"/>
    <property type="evidence" value="ECO:0007669"/>
    <property type="project" value="UniProtKB-KW"/>
</dbReference>
<feature type="transmembrane region" description="Helical" evidence="6">
    <location>
        <begin position="380"/>
        <end position="402"/>
    </location>
</feature>
<keyword evidence="6" id="KW-1133">Transmembrane helix</keyword>
<dbReference type="EC" id="2.4.-.-" evidence="7"/>
<dbReference type="InterPro" id="IPR029044">
    <property type="entry name" value="Nucleotide-diphossugar_trans"/>
</dbReference>
<name>A0ABW6GJR2_9ACTN</name>
<evidence type="ECO:0000256" key="5">
    <source>
        <dbReference type="ARBA" id="ARBA00023136"/>
    </source>
</evidence>
<gene>
    <name evidence="7" type="ORF">ACFW6T_13160</name>
</gene>
<sequence length="427" mass="46128">MAADRPRLRAAAVGCVLAATALWTGLSHRRLPHLGHAGFFNLYTLAMTALACLCMALALPPARRRPDEPTPAAAVLAVIPSYQEQDAAVHAAVRSILAQEHPGPVHVVVVDDGSTVPLNGFDHPDVTWLRTPNRGKRHAQATALRATRLAKGYDFVLTVDSDSVLAPGALARLLDTMRDPRVQAATGTILAANRDENLLTRAVDVNLFLTSLVVRALPSRLGIVNPTSGAMSLYRTPVITDNLEDYLTSGTVGDDRRLCEYALLRGRTVSAPDAYVHTAMPATVRGTFRQRRRWGASSWRSIHWELVHLPTPAAALRIVQLCRLTLLPLVCATLATATTRAVHSSDPGTALAAFGICAAAELLVYALLRPGLRPHQRLLTPLLLPVLTALMLLVIYPAHYWALTHLRTTGWLTRQPAAADTASQPTV</sequence>
<evidence type="ECO:0000313" key="7">
    <source>
        <dbReference type="EMBL" id="MFE1352930.1"/>
    </source>
</evidence>
<evidence type="ECO:0000313" key="8">
    <source>
        <dbReference type="Proteomes" id="UP001599542"/>
    </source>
</evidence>
<dbReference type="EMBL" id="JBHYPX010000022">
    <property type="protein sequence ID" value="MFE1352930.1"/>
    <property type="molecule type" value="Genomic_DNA"/>
</dbReference>
<keyword evidence="8" id="KW-1185">Reference proteome</keyword>
<keyword evidence="5 6" id="KW-0472">Membrane</keyword>
<reference evidence="7 8" key="1">
    <citation type="submission" date="2024-09" db="EMBL/GenBank/DDBJ databases">
        <title>The Natural Products Discovery Center: Release of the First 8490 Sequenced Strains for Exploring Actinobacteria Biosynthetic Diversity.</title>
        <authorList>
            <person name="Kalkreuter E."/>
            <person name="Kautsar S.A."/>
            <person name="Yang D."/>
            <person name="Bader C.D."/>
            <person name="Teijaro C.N."/>
            <person name="Fluegel L."/>
            <person name="Davis C.M."/>
            <person name="Simpson J.R."/>
            <person name="Lauterbach L."/>
            <person name="Steele A.D."/>
            <person name="Gui C."/>
            <person name="Meng S."/>
            <person name="Li G."/>
            <person name="Viehrig K."/>
            <person name="Ye F."/>
            <person name="Su P."/>
            <person name="Kiefer A.F."/>
            <person name="Nichols A."/>
            <person name="Cepeda A.J."/>
            <person name="Yan W."/>
            <person name="Fan B."/>
            <person name="Jiang Y."/>
            <person name="Adhikari A."/>
            <person name="Zheng C.-J."/>
            <person name="Schuster L."/>
            <person name="Cowan T.M."/>
            <person name="Smanski M.J."/>
            <person name="Chevrette M.G."/>
            <person name="De Carvalho L.P.S."/>
            <person name="Shen B."/>
        </authorList>
    </citation>
    <scope>NUCLEOTIDE SEQUENCE [LARGE SCALE GENOMIC DNA]</scope>
    <source>
        <strain evidence="7 8">NPDC058753</strain>
    </source>
</reference>
<feature type="transmembrane region" description="Helical" evidence="6">
    <location>
        <begin position="349"/>
        <end position="368"/>
    </location>
</feature>